<protein>
    <recommendedName>
        <fullName evidence="3">Hsp70 nucleotide exchange factor FES1</fullName>
    </recommendedName>
</protein>
<comment type="caution">
    <text evidence="1">The sequence shown here is derived from an EMBL/GenBank/DDBJ whole genome shotgun (WGS) entry which is preliminary data.</text>
</comment>
<dbReference type="PANTHER" id="PTHR19316">
    <property type="entry name" value="PROTEIN FOLDING REGULATOR"/>
    <property type="match status" value="1"/>
</dbReference>
<evidence type="ECO:0000313" key="1">
    <source>
        <dbReference type="EMBL" id="KAF8822397.1"/>
    </source>
</evidence>
<dbReference type="InterPro" id="IPR011989">
    <property type="entry name" value="ARM-like"/>
</dbReference>
<sequence>MSSINWSGLLKWSLSYSDGTAPTSRLNEEDISFLQGAIQEALSSVEDPSKLITEAIEKLSDSNESVIITAIELIEKCVDFYPETARQFDRLNAMEPLLHVLSSRNEDIVERSFQIMAFIFSNNPTVQQHAYEKKALPILMEFLETTPSTKLAIRCLGAISALIRNIGDAEKDFVESNGLKALVIALNSENTKYQEKAMTLSRHFLDINRFSYENIENLRFVDATLCILNTRKDETMGIQHGELCAHMVNALIQNHRIKLARCGDLEKLRSSIGTRLEYIKSLESQLDLDMSEEKVHLESAFSKT</sequence>
<organism evidence="1 2">
    <name type="scientific">Cardiosporidium cionae</name>
    <dbReference type="NCBI Taxonomy" id="476202"/>
    <lineage>
        <taxon>Eukaryota</taxon>
        <taxon>Sar</taxon>
        <taxon>Alveolata</taxon>
        <taxon>Apicomplexa</taxon>
        <taxon>Aconoidasida</taxon>
        <taxon>Nephromycida</taxon>
        <taxon>Cardiosporidium</taxon>
    </lineage>
</organism>
<dbReference type="SUPFAM" id="SSF48371">
    <property type="entry name" value="ARM repeat"/>
    <property type="match status" value="1"/>
</dbReference>
<dbReference type="InterPro" id="IPR050693">
    <property type="entry name" value="Hsp70_NEF-Inhibitors"/>
</dbReference>
<dbReference type="Gene3D" id="1.25.10.10">
    <property type="entry name" value="Leucine-rich Repeat Variant"/>
    <property type="match status" value="1"/>
</dbReference>
<evidence type="ECO:0000313" key="2">
    <source>
        <dbReference type="Proteomes" id="UP000823046"/>
    </source>
</evidence>
<dbReference type="Proteomes" id="UP000823046">
    <property type="component" value="Unassembled WGS sequence"/>
</dbReference>
<dbReference type="PANTHER" id="PTHR19316:SF18">
    <property type="entry name" value="HSP70-BINDING PROTEIN 1"/>
    <property type="match status" value="1"/>
</dbReference>
<feature type="non-terminal residue" evidence="1">
    <location>
        <position position="304"/>
    </location>
</feature>
<name>A0ABQ7JEF3_9APIC</name>
<evidence type="ECO:0008006" key="3">
    <source>
        <dbReference type="Google" id="ProtNLM"/>
    </source>
</evidence>
<dbReference type="InterPro" id="IPR016024">
    <property type="entry name" value="ARM-type_fold"/>
</dbReference>
<reference evidence="1 2" key="1">
    <citation type="journal article" date="2020" name="bioRxiv">
        <title>Metabolic contributions of an alphaproteobacterial endosymbiont in the apicomplexan Cardiosporidium cionae.</title>
        <authorList>
            <person name="Hunter E.S."/>
            <person name="Paight C.J."/>
            <person name="Lane C.E."/>
        </authorList>
    </citation>
    <scope>NUCLEOTIDE SEQUENCE [LARGE SCALE GENOMIC DNA]</scope>
    <source>
        <strain evidence="1">ESH_2018</strain>
    </source>
</reference>
<gene>
    <name evidence="1" type="ORF">IE077_003858</name>
</gene>
<keyword evidence="2" id="KW-1185">Reference proteome</keyword>
<dbReference type="EMBL" id="JADAQX010000058">
    <property type="protein sequence ID" value="KAF8822397.1"/>
    <property type="molecule type" value="Genomic_DNA"/>
</dbReference>
<proteinExistence type="predicted"/>
<accession>A0ABQ7JEF3</accession>